<organism evidence="1 2">
    <name type="scientific">Gallaecimonas pentaromativorans</name>
    <dbReference type="NCBI Taxonomy" id="584787"/>
    <lineage>
        <taxon>Bacteria</taxon>
        <taxon>Pseudomonadati</taxon>
        <taxon>Pseudomonadota</taxon>
        <taxon>Gammaproteobacteria</taxon>
        <taxon>Enterobacterales</taxon>
        <taxon>Gallaecimonadaceae</taxon>
        <taxon>Gallaecimonas</taxon>
    </lineage>
</organism>
<keyword evidence="2" id="KW-1185">Reference proteome</keyword>
<protein>
    <recommendedName>
        <fullName evidence="3">SCP domain-containing protein</fullName>
    </recommendedName>
</protein>
<proteinExistence type="predicted"/>
<dbReference type="Gene3D" id="3.40.33.10">
    <property type="entry name" value="CAP"/>
    <property type="match status" value="1"/>
</dbReference>
<evidence type="ECO:0008006" key="3">
    <source>
        <dbReference type="Google" id="ProtNLM"/>
    </source>
</evidence>
<evidence type="ECO:0000313" key="2">
    <source>
        <dbReference type="Proteomes" id="UP000268033"/>
    </source>
</evidence>
<dbReference type="EMBL" id="RJUL01000003">
    <property type="protein sequence ID" value="ROQ28675.1"/>
    <property type="molecule type" value="Genomic_DNA"/>
</dbReference>
<evidence type="ECO:0000313" key="1">
    <source>
        <dbReference type="EMBL" id="ROQ28675.1"/>
    </source>
</evidence>
<dbReference type="AlphaFoldDB" id="A0A3N1PJ63"/>
<sequence>MITSLLFLSISLGNCHLTAEELELANALISDKRHIQKPLNCDQDLTWLARARAAMVAQRGKLSPEIVPGMKINNFVALSGYPLLDQDNSTPINSTEVVVGGPEKGTDTWVTITESMVHRSLVLREDTAYQAFDHFGVGHFYKWYSPHVDYWVIVYAAKAPQTAEQNTAP</sequence>
<name>A0A3N1PJ63_9GAMM</name>
<comment type="caution">
    <text evidence="1">The sequence shown here is derived from an EMBL/GenBank/DDBJ whole genome shotgun (WGS) entry which is preliminary data.</text>
</comment>
<accession>A0A3N1PJ63</accession>
<dbReference type="RefSeq" id="WP_123421088.1">
    <property type="nucleotide sequence ID" value="NZ_RJUL01000003.1"/>
</dbReference>
<reference evidence="1 2" key="1">
    <citation type="submission" date="2018-11" db="EMBL/GenBank/DDBJ databases">
        <title>Genomic Encyclopedia of Type Strains, Phase IV (KMG-IV): sequencing the most valuable type-strain genomes for metagenomic binning, comparative biology and taxonomic classification.</title>
        <authorList>
            <person name="Goeker M."/>
        </authorList>
    </citation>
    <scope>NUCLEOTIDE SEQUENCE [LARGE SCALE GENOMIC DNA]</scope>
    <source>
        <strain evidence="1 2">DSM 21945</strain>
    </source>
</reference>
<gene>
    <name evidence="1" type="ORF">EDC28_103268</name>
</gene>
<dbReference type="InterPro" id="IPR035940">
    <property type="entry name" value="CAP_sf"/>
</dbReference>
<dbReference type="Proteomes" id="UP000268033">
    <property type="component" value="Unassembled WGS sequence"/>
</dbReference>